<sequence>MAPVDLNANMTVPCTTFAPEGQMDLSLCPCSQWDYINCGLVILCILLLFYALALWDRYLELKMRELRALTRERIAIYGSTGYTTPIHYVRTPKTSFSSDTAPFSKTKTFVTHNDSPTGLLAPPPQHQ</sequence>
<evidence type="ECO:0000256" key="1">
    <source>
        <dbReference type="SAM" id="Phobius"/>
    </source>
</evidence>
<accession>A0A0D7BDD4</accession>
<keyword evidence="1" id="KW-0472">Membrane</keyword>
<proteinExistence type="predicted"/>
<name>A0A0D7BDD4_9AGAR</name>
<evidence type="ECO:0000313" key="2">
    <source>
        <dbReference type="EMBL" id="KIY68205.1"/>
    </source>
</evidence>
<keyword evidence="1" id="KW-1133">Transmembrane helix</keyword>
<dbReference type="AlphaFoldDB" id="A0A0D7BDD4"/>
<reference evidence="2 3" key="1">
    <citation type="journal article" date="2015" name="Fungal Genet. Biol.">
        <title>Evolution of novel wood decay mechanisms in Agaricales revealed by the genome sequences of Fistulina hepatica and Cylindrobasidium torrendii.</title>
        <authorList>
            <person name="Floudas D."/>
            <person name="Held B.W."/>
            <person name="Riley R."/>
            <person name="Nagy L.G."/>
            <person name="Koehler G."/>
            <person name="Ransdell A.S."/>
            <person name="Younus H."/>
            <person name="Chow J."/>
            <person name="Chiniquy J."/>
            <person name="Lipzen A."/>
            <person name="Tritt A."/>
            <person name="Sun H."/>
            <person name="Haridas S."/>
            <person name="LaButti K."/>
            <person name="Ohm R.A."/>
            <person name="Kues U."/>
            <person name="Blanchette R.A."/>
            <person name="Grigoriev I.V."/>
            <person name="Minto R.E."/>
            <person name="Hibbett D.S."/>
        </authorList>
    </citation>
    <scope>NUCLEOTIDE SEQUENCE [LARGE SCALE GENOMIC DNA]</scope>
    <source>
        <strain evidence="2 3">FP15055 ss-10</strain>
    </source>
</reference>
<keyword evidence="3" id="KW-1185">Reference proteome</keyword>
<keyword evidence="1" id="KW-0812">Transmembrane</keyword>
<gene>
    <name evidence="2" type="ORF">CYLTODRAFT_410537</name>
</gene>
<feature type="transmembrane region" description="Helical" evidence="1">
    <location>
        <begin position="33"/>
        <end position="55"/>
    </location>
</feature>
<protein>
    <submittedName>
        <fullName evidence="2">Uncharacterized protein</fullName>
    </submittedName>
</protein>
<organism evidence="2 3">
    <name type="scientific">Cylindrobasidium torrendii FP15055 ss-10</name>
    <dbReference type="NCBI Taxonomy" id="1314674"/>
    <lineage>
        <taxon>Eukaryota</taxon>
        <taxon>Fungi</taxon>
        <taxon>Dikarya</taxon>
        <taxon>Basidiomycota</taxon>
        <taxon>Agaricomycotina</taxon>
        <taxon>Agaricomycetes</taxon>
        <taxon>Agaricomycetidae</taxon>
        <taxon>Agaricales</taxon>
        <taxon>Marasmiineae</taxon>
        <taxon>Physalacriaceae</taxon>
        <taxon>Cylindrobasidium</taxon>
    </lineage>
</organism>
<dbReference type="EMBL" id="KN880507">
    <property type="protein sequence ID" value="KIY68205.1"/>
    <property type="molecule type" value="Genomic_DNA"/>
</dbReference>
<evidence type="ECO:0000313" key="3">
    <source>
        <dbReference type="Proteomes" id="UP000054007"/>
    </source>
</evidence>
<dbReference type="Proteomes" id="UP000054007">
    <property type="component" value="Unassembled WGS sequence"/>
</dbReference>